<dbReference type="InterPro" id="IPR013324">
    <property type="entry name" value="RNA_pol_sigma_r3/r4-like"/>
</dbReference>
<keyword evidence="9" id="KW-1185">Reference proteome</keyword>
<proteinExistence type="inferred from homology"/>
<evidence type="ECO:0000259" key="7">
    <source>
        <dbReference type="Pfam" id="PF08281"/>
    </source>
</evidence>
<protein>
    <submittedName>
        <fullName evidence="8">RNA polymerase subunit sigma</fullName>
    </submittedName>
</protein>
<dbReference type="InterPro" id="IPR007627">
    <property type="entry name" value="RNA_pol_sigma70_r2"/>
</dbReference>
<evidence type="ECO:0000256" key="5">
    <source>
        <dbReference type="ARBA" id="ARBA00023163"/>
    </source>
</evidence>
<keyword evidence="3" id="KW-0731">Sigma factor</keyword>
<dbReference type="GO" id="GO:0003677">
    <property type="term" value="F:DNA binding"/>
    <property type="evidence" value="ECO:0007669"/>
    <property type="project" value="UniProtKB-KW"/>
</dbReference>
<dbReference type="AlphaFoldDB" id="A0A7J0BEW1"/>
<dbReference type="InterPro" id="IPR039425">
    <property type="entry name" value="RNA_pol_sigma-70-like"/>
</dbReference>
<comment type="similarity">
    <text evidence="1">Belongs to the sigma-70 factor family. ECF subfamily.</text>
</comment>
<accession>A0A7J0BEW1</accession>
<gene>
    <name evidence="8" type="ORF">DSM101010T_04330</name>
</gene>
<dbReference type="Gene3D" id="1.10.10.10">
    <property type="entry name" value="Winged helix-like DNA-binding domain superfamily/Winged helix DNA-binding domain"/>
    <property type="match status" value="1"/>
</dbReference>
<dbReference type="SUPFAM" id="SSF88946">
    <property type="entry name" value="Sigma2 domain of RNA polymerase sigma factors"/>
    <property type="match status" value="1"/>
</dbReference>
<dbReference type="SUPFAM" id="SSF88659">
    <property type="entry name" value="Sigma3 and sigma4 domains of RNA polymerase sigma factors"/>
    <property type="match status" value="1"/>
</dbReference>
<dbReference type="InterPro" id="IPR014284">
    <property type="entry name" value="RNA_pol_sigma-70_dom"/>
</dbReference>
<evidence type="ECO:0000256" key="1">
    <source>
        <dbReference type="ARBA" id="ARBA00010641"/>
    </source>
</evidence>
<organism evidence="8 9">
    <name type="scientific">Desulfovibrio subterraneus</name>
    <dbReference type="NCBI Taxonomy" id="2718620"/>
    <lineage>
        <taxon>Bacteria</taxon>
        <taxon>Pseudomonadati</taxon>
        <taxon>Thermodesulfobacteriota</taxon>
        <taxon>Desulfovibrionia</taxon>
        <taxon>Desulfovibrionales</taxon>
        <taxon>Desulfovibrionaceae</taxon>
        <taxon>Desulfovibrio</taxon>
    </lineage>
</organism>
<dbReference type="CDD" id="cd06171">
    <property type="entry name" value="Sigma70_r4"/>
    <property type="match status" value="1"/>
</dbReference>
<keyword evidence="5" id="KW-0804">Transcription</keyword>
<dbReference type="Pfam" id="PF08281">
    <property type="entry name" value="Sigma70_r4_2"/>
    <property type="match status" value="1"/>
</dbReference>
<dbReference type="RefSeq" id="WP_174403740.1">
    <property type="nucleotide sequence ID" value="NZ_BLVO01000004.1"/>
</dbReference>
<dbReference type="InterPro" id="IPR013325">
    <property type="entry name" value="RNA_pol_sigma_r2"/>
</dbReference>
<evidence type="ECO:0000313" key="8">
    <source>
        <dbReference type="EMBL" id="GFM32068.1"/>
    </source>
</evidence>
<name>A0A7J0BEW1_9BACT</name>
<evidence type="ECO:0000256" key="2">
    <source>
        <dbReference type="ARBA" id="ARBA00023015"/>
    </source>
</evidence>
<keyword evidence="4" id="KW-0238">DNA-binding</keyword>
<comment type="caution">
    <text evidence="8">The sequence shown here is derived from an EMBL/GenBank/DDBJ whole genome shotgun (WGS) entry which is preliminary data.</text>
</comment>
<dbReference type="NCBIfam" id="TIGR02937">
    <property type="entry name" value="sigma70-ECF"/>
    <property type="match status" value="1"/>
</dbReference>
<sequence>MRDTSNAIQGASRDAEIVRDVLDGNVDAFSLLVLRYQQRAYAMVFRAVRSASLAADLTQDAFIQAYEKLEQFSPGRPFYPWLHAIALNIVRDHYRKEGRQDILHVDIDSVTTIADEPPAEARLDMDRAVAALEQLPILYREALILRYREEYEFTEVARALNIGLSAAKMRVKRGLELLRDMIGGE</sequence>
<keyword evidence="2" id="KW-0805">Transcription regulation</keyword>
<feature type="domain" description="RNA polymerase sigma factor 70 region 4 type 2" evidence="7">
    <location>
        <begin position="129"/>
        <end position="178"/>
    </location>
</feature>
<reference evidence="8 9" key="1">
    <citation type="submission" date="2020-05" db="EMBL/GenBank/DDBJ databases">
        <title>Draft genome sequence of Desulfovibrio sp. strain HN2T.</title>
        <authorList>
            <person name="Ueno A."/>
            <person name="Tamazawa S."/>
            <person name="Tamamura S."/>
            <person name="Murakami T."/>
            <person name="Kiyama T."/>
            <person name="Inomata H."/>
            <person name="Amano Y."/>
            <person name="Miyakawa K."/>
            <person name="Tamaki H."/>
            <person name="Naganuma T."/>
            <person name="Kaneko K."/>
        </authorList>
    </citation>
    <scope>NUCLEOTIDE SEQUENCE [LARGE SCALE GENOMIC DNA]</scope>
    <source>
        <strain evidence="8 9">HN2</strain>
    </source>
</reference>
<dbReference type="InterPro" id="IPR013249">
    <property type="entry name" value="RNA_pol_sigma70_r4_t2"/>
</dbReference>
<evidence type="ECO:0000256" key="4">
    <source>
        <dbReference type="ARBA" id="ARBA00023125"/>
    </source>
</evidence>
<dbReference type="InterPro" id="IPR036388">
    <property type="entry name" value="WH-like_DNA-bd_sf"/>
</dbReference>
<dbReference type="GO" id="GO:0006352">
    <property type="term" value="P:DNA-templated transcription initiation"/>
    <property type="evidence" value="ECO:0007669"/>
    <property type="project" value="InterPro"/>
</dbReference>
<evidence type="ECO:0000259" key="6">
    <source>
        <dbReference type="Pfam" id="PF04542"/>
    </source>
</evidence>
<evidence type="ECO:0000313" key="9">
    <source>
        <dbReference type="Proteomes" id="UP000503840"/>
    </source>
</evidence>
<dbReference type="EMBL" id="BLVO01000004">
    <property type="protein sequence ID" value="GFM32068.1"/>
    <property type="molecule type" value="Genomic_DNA"/>
</dbReference>
<evidence type="ECO:0000256" key="3">
    <source>
        <dbReference type="ARBA" id="ARBA00023082"/>
    </source>
</evidence>
<dbReference type="Proteomes" id="UP000503840">
    <property type="component" value="Unassembled WGS sequence"/>
</dbReference>
<dbReference type="PANTHER" id="PTHR43133">
    <property type="entry name" value="RNA POLYMERASE ECF-TYPE SIGMA FACTO"/>
    <property type="match status" value="1"/>
</dbReference>
<dbReference type="Gene3D" id="1.10.1740.10">
    <property type="match status" value="1"/>
</dbReference>
<dbReference type="GO" id="GO:0016987">
    <property type="term" value="F:sigma factor activity"/>
    <property type="evidence" value="ECO:0007669"/>
    <property type="project" value="UniProtKB-KW"/>
</dbReference>
<dbReference type="PANTHER" id="PTHR43133:SF8">
    <property type="entry name" value="RNA POLYMERASE SIGMA FACTOR HI_1459-RELATED"/>
    <property type="match status" value="1"/>
</dbReference>
<feature type="domain" description="RNA polymerase sigma-70 region 2" evidence="6">
    <location>
        <begin position="32"/>
        <end position="99"/>
    </location>
</feature>
<dbReference type="Pfam" id="PF04542">
    <property type="entry name" value="Sigma70_r2"/>
    <property type="match status" value="1"/>
</dbReference>